<dbReference type="Proteomes" id="UP000265520">
    <property type="component" value="Unassembled WGS sequence"/>
</dbReference>
<evidence type="ECO:0000313" key="2">
    <source>
        <dbReference type="EMBL" id="MCI68656.1"/>
    </source>
</evidence>
<keyword evidence="3" id="KW-1185">Reference proteome</keyword>
<proteinExistence type="predicted"/>
<comment type="caution">
    <text evidence="2">The sequence shown here is derived from an EMBL/GenBank/DDBJ whole genome shotgun (WGS) entry which is preliminary data.</text>
</comment>
<feature type="region of interest" description="Disordered" evidence="1">
    <location>
        <begin position="1"/>
        <end position="22"/>
    </location>
</feature>
<evidence type="ECO:0000256" key="1">
    <source>
        <dbReference type="SAM" id="MobiDB-lite"/>
    </source>
</evidence>
<dbReference type="AlphaFoldDB" id="A0A392U8E1"/>
<accession>A0A392U8E1</accession>
<evidence type="ECO:0000313" key="3">
    <source>
        <dbReference type="Proteomes" id="UP000265520"/>
    </source>
</evidence>
<feature type="compositionally biased region" description="Basic and acidic residues" evidence="1">
    <location>
        <begin position="1"/>
        <end position="11"/>
    </location>
</feature>
<reference evidence="2 3" key="1">
    <citation type="journal article" date="2018" name="Front. Plant Sci.">
        <title>Red Clover (Trifolium pratense) and Zigzag Clover (T. medium) - A Picture of Genomic Similarities and Differences.</title>
        <authorList>
            <person name="Dluhosova J."/>
            <person name="Istvanek J."/>
            <person name="Nedelnik J."/>
            <person name="Repkova J."/>
        </authorList>
    </citation>
    <scope>NUCLEOTIDE SEQUENCE [LARGE SCALE GENOMIC DNA]</scope>
    <source>
        <strain evidence="3">cv. 10/8</strain>
        <tissue evidence="2">Leaf</tissue>
    </source>
</reference>
<sequence>MEAGDERRRSIDGAAQRQTVTQ</sequence>
<organism evidence="2 3">
    <name type="scientific">Trifolium medium</name>
    <dbReference type="NCBI Taxonomy" id="97028"/>
    <lineage>
        <taxon>Eukaryota</taxon>
        <taxon>Viridiplantae</taxon>
        <taxon>Streptophyta</taxon>
        <taxon>Embryophyta</taxon>
        <taxon>Tracheophyta</taxon>
        <taxon>Spermatophyta</taxon>
        <taxon>Magnoliopsida</taxon>
        <taxon>eudicotyledons</taxon>
        <taxon>Gunneridae</taxon>
        <taxon>Pentapetalae</taxon>
        <taxon>rosids</taxon>
        <taxon>fabids</taxon>
        <taxon>Fabales</taxon>
        <taxon>Fabaceae</taxon>
        <taxon>Papilionoideae</taxon>
        <taxon>50 kb inversion clade</taxon>
        <taxon>NPAAA clade</taxon>
        <taxon>Hologalegina</taxon>
        <taxon>IRL clade</taxon>
        <taxon>Trifolieae</taxon>
        <taxon>Trifolium</taxon>
    </lineage>
</organism>
<feature type="non-terminal residue" evidence="2">
    <location>
        <position position="22"/>
    </location>
</feature>
<name>A0A392U8E1_9FABA</name>
<dbReference type="EMBL" id="LXQA010740419">
    <property type="protein sequence ID" value="MCI68656.1"/>
    <property type="molecule type" value="Genomic_DNA"/>
</dbReference>
<protein>
    <submittedName>
        <fullName evidence="2">Uncharacterized protein</fullName>
    </submittedName>
</protein>